<dbReference type="InterPro" id="IPR027799">
    <property type="entry name" value="Rtf2_RING-finger"/>
</dbReference>
<gene>
    <name evidence="3" type="ORF">SARC_02895</name>
</gene>
<sequence>AYSYIRSLKDLKVLNLTKSKKAKGTSTVTGSDLGDVYGSDFKCPVTDALMNGKSRFVYIKACGCVLSLRSLKEIPTTKCHLCQQDFESKDVIEINPPADVREEQLVRLAEARRIEMEKKDKRKKRKGDGDNNKATKKAKQSAKSAKEKIEDDSELLANSETYKSLFLDPEKQKEQEKNGTFTCRAVHRGHLGF</sequence>
<dbReference type="InterPro" id="IPR006735">
    <property type="entry name" value="Rtf2"/>
</dbReference>
<dbReference type="GeneID" id="25903399"/>
<evidence type="ECO:0000313" key="3">
    <source>
        <dbReference type="EMBL" id="KNC84885.1"/>
    </source>
</evidence>
<keyword evidence="4" id="KW-1185">Reference proteome</keyword>
<evidence type="ECO:0000256" key="1">
    <source>
        <dbReference type="ARBA" id="ARBA00009885"/>
    </source>
</evidence>
<dbReference type="Proteomes" id="UP000054560">
    <property type="component" value="Unassembled WGS sequence"/>
</dbReference>
<evidence type="ECO:0000313" key="4">
    <source>
        <dbReference type="Proteomes" id="UP000054560"/>
    </source>
</evidence>
<protein>
    <submittedName>
        <fullName evidence="3">Uncharacterized protein</fullName>
    </submittedName>
</protein>
<dbReference type="Pfam" id="PF04641">
    <property type="entry name" value="Rtf2"/>
    <property type="match status" value="1"/>
</dbReference>
<dbReference type="CDD" id="cd16653">
    <property type="entry name" value="RING-like_Rtf2"/>
    <property type="match status" value="1"/>
</dbReference>
<feature type="region of interest" description="Disordered" evidence="2">
    <location>
        <begin position="116"/>
        <end position="153"/>
    </location>
</feature>
<dbReference type="PANTHER" id="PTHR12775">
    <property type="entry name" value="PROTEIN C20ORF43 HOMOLOG"/>
    <property type="match status" value="1"/>
</dbReference>
<feature type="non-terminal residue" evidence="3">
    <location>
        <position position="1"/>
    </location>
</feature>
<dbReference type="GO" id="GO:0006274">
    <property type="term" value="P:DNA replication termination"/>
    <property type="evidence" value="ECO:0007669"/>
    <property type="project" value="TreeGrafter"/>
</dbReference>
<dbReference type="OrthoDB" id="247013at2759"/>
<dbReference type="EMBL" id="KQ241733">
    <property type="protein sequence ID" value="KNC84885.1"/>
    <property type="molecule type" value="Genomic_DNA"/>
</dbReference>
<evidence type="ECO:0000256" key="2">
    <source>
        <dbReference type="SAM" id="MobiDB-lite"/>
    </source>
</evidence>
<dbReference type="AlphaFoldDB" id="A0A0L0G797"/>
<name>A0A0L0G797_9EUKA</name>
<comment type="similarity">
    <text evidence="1">Belongs to the rtf2 family.</text>
</comment>
<proteinExistence type="inferred from homology"/>
<dbReference type="GO" id="GO:0005634">
    <property type="term" value="C:nucleus"/>
    <property type="evidence" value="ECO:0007669"/>
    <property type="project" value="TreeGrafter"/>
</dbReference>
<accession>A0A0L0G797</accession>
<organism evidence="3 4">
    <name type="scientific">Sphaeroforma arctica JP610</name>
    <dbReference type="NCBI Taxonomy" id="667725"/>
    <lineage>
        <taxon>Eukaryota</taxon>
        <taxon>Ichthyosporea</taxon>
        <taxon>Ichthyophonida</taxon>
        <taxon>Sphaeroforma</taxon>
    </lineage>
</organism>
<dbReference type="RefSeq" id="XP_014158787.1">
    <property type="nucleotide sequence ID" value="XM_014303312.1"/>
</dbReference>
<dbReference type="eggNOG" id="KOG3113">
    <property type="taxonomic scope" value="Eukaryota"/>
</dbReference>
<dbReference type="PANTHER" id="PTHR12775:SF0">
    <property type="entry name" value="REPLICATION TERMINATION FACTOR 2"/>
    <property type="match status" value="1"/>
</dbReference>
<reference evidence="3 4" key="1">
    <citation type="submission" date="2011-02" db="EMBL/GenBank/DDBJ databases">
        <title>The Genome Sequence of Sphaeroforma arctica JP610.</title>
        <authorList>
            <consortium name="The Broad Institute Genome Sequencing Platform"/>
            <person name="Russ C."/>
            <person name="Cuomo C."/>
            <person name="Young S.K."/>
            <person name="Zeng Q."/>
            <person name="Gargeya S."/>
            <person name="Alvarado L."/>
            <person name="Berlin A."/>
            <person name="Chapman S.B."/>
            <person name="Chen Z."/>
            <person name="Freedman E."/>
            <person name="Gellesch M."/>
            <person name="Goldberg J."/>
            <person name="Griggs A."/>
            <person name="Gujja S."/>
            <person name="Heilman E."/>
            <person name="Heiman D."/>
            <person name="Howarth C."/>
            <person name="Mehta T."/>
            <person name="Neiman D."/>
            <person name="Pearson M."/>
            <person name="Roberts A."/>
            <person name="Saif S."/>
            <person name="Shea T."/>
            <person name="Shenoy N."/>
            <person name="Sisk P."/>
            <person name="Stolte C."/>
            <person name="Sykes S."/>
            <person name="White J."/>
            <person name="Yandava C."/>
            <person name="Burger G."/>
            <person name="Gray M.W."/>
            <person name="Holland P.W.H."/>
            <person name="King N."/>
            <person name="Lang F.B.F."/>
            <person name="Roger A.J."/>
            <person name="Ruiz-Trillo I."/>
            <person name="Haas B."/>
            <person name="Nusbaum C."/>
            <person name="Birren B."/>
        </authorList>
    </citation>
    <scope>NUCLEOTIDE SEQUENCE [LARGE SCALE GENOMIC DNA]</scope>
    <source>
        <strain evidence="3 4">JP610</strain>
    </source>
</reference>